<proteinExistence type="predicted"/>
<comment type="caution">
    <text evidence="5">The sequence shown here is derived from an EMBL/GenBank/DDBJ whole genome shotgun (WGS) entry which is preliminary data.</text>
</comment>
<dbReference type="PANTHER" id="PTHR46825">
    <property type="entry name" value="D-ALANYL-D-ALANINE-CARBOXYPEPTIDASE/ENDOPEPTIDASE AMPH"/>
    <property type="match status" value="1"/>
</dbReference>
<comment type="subcellular location">
    <subcellularLocation>
        <location evidence="1">Membrane</location>
    </subcellularLocation>
</comment>
<evidence type="ECO:0000256" key="2">
    <source>
        <dbReference type="ARBA" id="ARBA00023136"/>
    </source>
</evidence>
<keyword evidence="3" id="KW-0812">Transmembrane</keyword>
<accession>A0A0C2A2I1</accession>
<evidence type="ECO:0000259" key="4">
    <source>
        <dbReference type="Pfam" id="PF00144"/>
    </source>
</evidence>
<reference evidence="5 6" key="1">
    <citation type="submission" date="2014-12" db="EMBL/GenBank/DDBJ databases">
        <title>Genome assembly of Enhygromyxa salina DSM 15201.</title>
        <authorList>
            <person name="Sharma G."/>
            <person name="Subramanian S."/>
        </authorList>
    </citation>
    <scope>NUCLEOTIDE SEQUENCE [LARGE SCALE GENOMIC DNA]</scope>
    <source>
        <strain evidence="5 6">DSM 15201</strain>
    </source>
</reference>
<evidence type="ECO:0000256" key="3">
    <source>
        <dbReference type="SAM" id="Phobius"/>
    </source>
</evidence>
<dbReference type="GO" id="GO:0016020">
    <property type="term" value="C:membrane"/>
    <property type="evidence" value="ECO:0007669"/>
    <property type="project" value="UniProtKB-SubCell"/>
</dbReference>
<dbReference type="InterPro" id="IPR001466">
    <property type="entry name" value="Beta-lactam-related"/>
</dbReference>
<dbReference type="Proteomes" id="UP000031599">
    <property type="component" value="Unassembled WGS sequence"/>
</dbReference>
<dbReference type="EMBL" id="JMCC02000022">
    <property type="protein sequence ID" value="KIG17598.1"/>
    <property type="molecule type" value="Genomic_DNA"/>
</dbReference>
<sequence length="481" mass="51053">MHKPLATTLIGLLVFGIWAIGLSATLQAAAPSGSIDDFIDSEMPASGAPGLAYAVVVNGEIVEVGARGVLELGENQEVTPDTPFLTGSISKSFTALAVMQLVEAGKINLDAELSRYLDRFSGGPSGSITIRQLLSHTSGFSTLQGNAPPAERPEQKDELARVVDQLATLAPAYPPGTTWEYSNLNYQILGRVIEVVSNQDFQTYVVSNILVPVGMKNSFVANGEVHEEMATGHLPWFGTKRPLAENRTRRSTAPQGGVVASASDLARYMQVMLNGKDDVLSASGKAAMMRPASDASPSYGFGWFLDAQSGSVWHSGASPGTETLATMVPNEQTGVVVLVNSGGGLGFGESAQLRNGITARAIGADYDGEGSRWAQKATFVAMLVLPFAYLFSILWAWRERAAIRAKSGPFGVFSLWFPLLTTLGAAGFIFVLVPKLFGVPLGTLRRFQPDFALVLSATAVTGVVWAVFRLGVAYSGKSRQA</sequence>
<keyword evidence="2 3" id="KW-0472">Membrane</keyword>
<feature type="transmembrane region" description="Helical" evidence="3">
    <location>
        <begin position="379"/>
        <end position="397"/>
    </location>
</feature>
<dbReference type="PANTHER" id="PTHR46825:SF11">
    <property type="entry name" value="PENICILLIN-BINDING PROTEIN 4"/>
    <property type="match status" value="1"/>
</dbReference>
<evidence type="ECO:0000256" key="1">
    <source>
        <dbReference type="ARBA" id="ARBA00004370"/>
    </source>
</evidence>
<feature type="domain" description="Beta-lactamase-related" evidence="4">
    <location>
        <begin position="36"/>
        <end position="349"/>
    </location>
</feature>
<protein>
    <submittedName>
        <fullName evidence="5">Beta-lactamase</fullName>
    </submittedName>
</protein>
<organism evidence="5 6">
    <name type="scientific">Enhygromyxa salina</name>
    <dbReference type="NCBI Taxonomy" id="215803"/>
    <lineage>
        <taxon>Bacteria</taxon>
        <taxon>Pseudomonadati</taxon>
        <taxon>Myxococcota</taxon>
        <taxon>Polyangia</taxon>
        <taxon>Nannocystales</taxon>
        <taxon>Nannocystaceae</taxon>
        <taxon>Enhygromyxa</taxon>
    </lineage>
</organism>
<name>A0A0C2A2I1_9BACT</name>
<feature type="transmembrane region" description="Helical" evidence="3">
    <location>
        <begin position="409"/>
        <end position="431"/>
    </location>
</feature>
<dbReference type="AlphaFoldDB" id="A0A0C2A2I1"/>
<dbReference type="InterPro" id="IPR012338">
    <property type="entry name" value="Beta-lactam/transpept-like"/>
</dbReference>
<evidence type="ECO:0000313" key="6">
    <source>
        <dbReference type="Proteomes" id="UP000031599"/>
    </source>
</evidence>
<evidence type="ECO:0000313" key="5">
    <source>
        <dbReference type="EMBL" id="KIG17598.1"/>
    </source>
</evidence>
<dbReference type="InterPro" id="IPR050491">
    <property type="entry name" value="AmpC-like"/>
</dbReference>
<dbReference type="Pfam" id="PF00144">
    <property type="entry name" value="Beta-lactamase"/>
    <property type="match status" value="1"/>
</dbReference>
<feature type="transmembrane region" description="Helical" evidence="3">
    <location>
        <begin position="451"/>
        <end position="472"/>
    </location>
</feature>
<dbReference type="SUPFAM" id="SSF56601">
    <property type="entry name" value="beta-lactamase/transpeptidase-like"/>
    <property type="match status" value="1"/>
</dbReference>
<gene>
    <name evidence="5" type="ORF">DB30_03079</name>
</gene>
<dbReference type="Gene3D" id="3.40.710.10">
    <property type="entry name" value="DD-peptidase/beta-lactamase superfamily"/>
    <property type="match status" value="1"/>
</dbReference>
<keyword evidence="3" id="KW-1133">Transmembrane helix</keyword>